<keyword evidence="4 7" id="KW-0812">Transmembrane</keyword>
<feature type="domain" description="ABC transmembrane type-1" evidence="8">
    <location>
        <begin position="73"/>
        <end position="262"/>
    </location>
</feature>
<feature type="transmembrane region" description="Helical" evidence="7">
    <location>
        <begin position="12"/>
        <end position="34"/>
    </location>
</feature>
<dbReference type="Gene3D" id="1.10.3720.10">
    <property type="entry name" value="MetI-like"/>
    <property type="match status" value="1"/>
</dbReference>
<feature type="transmembrane region" description="Helical" evidence="7">
    <location>
        <begin position="112"/>
        <end position="131"/>
    </location>
</feature>
<evidence type="ECO:0000256" key="2">
    <source>
        <dbReference type="ARBA" id="ARBA00022448"/>
    </source>
</evidence>
<dbReference type="InterPro" id="IPR050366">
    <property type="entry name" value="BP-dependent_transpt_permease"/>
</dbReference>
<sequence length="276" mass="29972">MTMKQDILKSKAAKISFCVLLVIVLLGIIGPWIAPYNPTESNFDKFLQQPSMENPLGTDAIGRDLLSRMLYGARETLMVAVMSVFITFFLGTLLGVTSAYIGGIFDNVMMRIMDVLLSLPGILLALAIVAILGPSQINAMIAIGISSIPSFARLIRSAALTVKTSGYIEASYAAGSSHRWIMVNHIVPNITSVLIVYTTMFVGSAILDTSALGFIGMGAQPPTPEWGTMLSEGKDYLSDAWWLATFPGLAITVIVLTINILGDELYEFFDPRSKHR</sequence>
<comment type="subcellular location">
    <subcellularLocation>
        <location evidence="1 7">Cell membrane</location>
        <topology evidence="1 7">Multi-pass membrane protein</topology>
    </subcellularLocation>
</comment>
<keyword evidence="2 7" id="KW-0813">Transport</keyword>
<dbReference type="Pfam" id="PF12911">
    <property type="entry name" value="OppC_N"/>
    <property type="match status" value="1"/>
</dbReference>
<keyword evidence="5 7" id="KW-1133">Transmembrane helix</keyword>
<protein>
    <submittedName>
        <fullName evidence="9">ABC transporter permease</fullName>
    </submittedName>
</protein>
<evidence type="ECO:0000256" key="6">
    <source>
        <dbReference type="ARBA" id="ARBA00023136"/>
    </source>
</evidence>
<evidence type="ECO:0000256" key="1">
    <source>
        <dbReference type="ARBA" id="ARBA00004651"/>
    </source>
</evidence>
<proteinExistence type="inferred from homology"/>
<organism evidence="9 10">
    <name type="scientific">Brevibacillus invocatus</name>
    <dbReference type="NCBI Taxonomy" id="173959"/>
    <lineage>
        <taxon>Bacteria</taxon>
        <taxon>Bacillati</taxon>
        <taxon>Bacillota</taxon>
        <taxon>Bacilli</taxon>
        <taxon>Bacillales</taxon>
        <taxon>Paenibacillaceae</taxon>
        <taxon>Brevibacillus</taxon>
    </lineage>
</organism>
<evidence type="ECO:0000256" key="5">
    <source>
        <dbReference type="ARBA" id="ARBA00022989"/>
    </source>
</evidence>
<name>A0A3M8BX51_9BACL</name>
<dbReference type="CDD" id="cd06261">
    <property type="entry name" value="TM_PBP2"/>
    <property type="match status" value="1"/>
</dbReference>
<evidence type="ECO:0000256" key="4">
    <source>
        <dbReference type="ARBA" id="ARBA00022692"/>
    </source>
</evidence>
<dbReference type="OrthoDB" id="9797472at2"/>
<dbReference type="InterPro" id="IPR035906">
    <property type="entry name" value="MetI-like_sf"/>
</dbReference>
<dbReference type="Pfam" id="PF00528">
    <property type="entry name" value="BPD_transp_1"/>
    <property type="match status" value="1"/>
</dbReference>
<dbReference type="GO" id="GO:0005886">
    <property type="term" value="C:plasma membrane"/>
    <property type="evidence" value="ECO:0007669"/>
    <property type="project" value="UniProtKB-SubCell"/>
</dbReference>
<dbReference type="InterPro" id="IPR000515">
    <property type="entry name" value="MetI-like"/>
</dbReference>
<evidence type="ECO:0000313" key="10">
    <source>
        <dbReference type="Proteomes" id="UP000282028"/>
    </source>
</evidence>
<dbReference type="InterPro" id="IPR025966">
    <property type="entry name" value="OppC_N"/>
</dbReference>
<dbReference type="PANTHER" id="PTHR43386:SF1">
    <property type="entry name" value="D,D-DIPEPTIDE TRANSPORT SYSTEM PERMEASE PROTEIN DDPC-RELATED"/>
    <property type="match status" value="1"/>
</dbReference>
<evidence type="ECO:0000313" key="9">
    <source>
        <dbReference type="EMBL" id="RNB68011.1"/>
    </source>
</evidence>
<gene>
    <name evidence="9" type="ORF">EDM52_21640</name>
</gene>
<reference evidence="9 10" key="1">
    <citation type="submission" date="2018-10" db="EMBL/GenBank/DDBJ databases">
        <title>Phylogenomics of Brevibacillus.</title>
        <authorList>
            <person name="Dunlap C."/>
        </authorList>
    </citation>
    <scope>NUCLEOTIDE SEQUENCE [LARGE SCALE GENOMIC DNA]</scope>
    <source>
        <strain evidence="9 10">JCM 12215</strain>
    </source>
</reference>
<dbReference type="PANTHER" id="PTHR43386">
    <property type="entry name" value="OLIGOPEPTIDE TRANSPORT SYSTEM PERMEASE PROTEIN APPC"/>
    <property type="match status" value="1"/>
</dbReference>
<evidence type="ECO:0000256" key="3">
    <source>
        <dbReference type="ARBA" id="ARBA00022475"/>
    </source>
</evidence>
<feature type="transmembrane region" description="Helical" evidence="7">
    <location>
        <begin position="137"/>
        <end position="155"/>
    </location>
</feature>
<keyword evidence="3" id="KW-1003">Cell membrane</keyword>
<dbReference type="SUPFAM" id="SSF161098">
    <property type="entry name" value="MetI-like"/>
    <property type="match status" value="1"/>
</dbReference>
<comment type="caution">
    <text evidence="9">The sequence shown here is derived from an EMBL/GenBank/DDBJ whole genome shotgun (WGS) entry which is preliminary data.</text>
</comment>
<feature type="transmembrane region" description="Helical" evidence="7">
    <location>
        <begin position="77"/>
        <end position="100"/>
    </location>
</feature>
<evidence type="ECO:0000259" key="8">
    <source>
        <dbReference type="PROSITE" id="PS50928"/>
    </source>
</evidence>
<dbReference type="AlphaFoldDB" id="A0A3M8BX51"/>
<accession>A0A3M8BX51</accession>
<feature type="transmembrane region" description="Helical" evidence="7">
    <location>
        <begin position="186"/>
        <end position="207"/>
    </location>
</feature>
<feature type="transmembrane region" description="Helical" evidence="7">
    <location>
        <begin position="240"/>
        <end position="262"/>
    </location>
</feature>
<dbReference type="GO" id="GO:0055085">
    <property type="term" value="P:transmembrane transport"/>
    <property type="evidence" value="ECO:0007669"/>
    <property type="project" value="InterPro"/>
</dbReference>
<dbReference type="EMBL" id="RHHR01000048">
    <property type="protein sequence ID" value="RNB68011.1"/>
    <property type="molecule type" value="Genomic_DNA"/>
</dbReference>
<keyword evidence="6 7" id="KW-0472">Membrane</keyword>
<evidence type="ECO:0000256" key="7">
    <source>
        <dbReference type="RuleBase" id="RU363032"/>
    </source>
</evidence>
<comment type="similarity">
    <text evidence="7">Belongs to the binding-protein-dependent transport system permease family.</text>
</comment>
<keyword evidence="10" id="KW-1185">Reference proteome</keyword>
<dbReference type="Proteomes" id="UP000282028">
    <property type="component" value="Unassembled WGS sequence"/>
</dbReference>
<dbReference type="PROSITE" id="PS50928">
    <property type="entry name" value="ABC_TM1"/>
    <property type="match status" value="1"/>
</dbReference>